<dbReference type="InParanoid" id="A0A200QG60"/>
<dbReference type="PANTHER" id="PTHR47711">
    <property type="entry name" value="PROTEIN PLASTID TRANSCRIPTIONALLY ACTIVE 16, CHLOROPLASTIC"/>
    <property type="match status" value="1"/>
</dbReference>
<dbReference type="PANTHER" id="PTHR47711:SF2">
    <property type="entry name" value="PROTEIN PLASTID TRANSCRIPTIONALLY ACTIVE 16, CHLOROPLASTIC"/>
    <property type="match status" value="1"/>
</dbReference>
<accession>A0A200QG60</accession>
<sequence length="147" mass="15477">MTERRKNLANPVPSSGFSFGNSRRKDPRTVFVAGATGQAGIRIAQMLLRKGFTVRAAVPDLGSSFDDAESIAKAIGNASKVVVTVGPAENGPTSEVTLEDPLQVLQASQLAGVDHVAIIYDGTSGASKTMSNVLYGISSFFNNLFTR</sequence>
<comment type="caution">
    <text evidence="2">The sequence shown here is derived from an EMBL/GenBank/DDBJ whole genome shotgun (WGS) entry which is preliminary data.</text>
</comment>
<dbReference type="OrthoDB" id="1905250at2759"/>
<gene>
    <name evidence="2" type="ORF">BVC80_7763g6</name>
</gene>
<feature type="compositionally biased region" description="Polar residues" evidence="1">
    <location>
        <begin position="12"/>
        <end position="21"/>
    </location>
</feature>
<evidence type="ECO:0000313" key="3">
    <source>
        <dbReference type="Proteomes" id="UP000195402"/>
    </source>
</evidence>
<dbReference type="Gene3D" id="3.40.50.720">
    <property type="entry name" value="NAD(P)-binding Rossmann-like Domain"/>
    <property type="match status" value="1"/>
</dbReference>
<evidence type="ECO:0000256" key="1">
    <source>
        <dbReference type="SAM" id="MobiDB-lite"/>
    </source>
</evidence>
<protein>
    <recommendedName>
        <fullName evidence="4">NAD(P)-binding domain-containing protein</fullName>
    </recommendedName>
</protein>
<feature type="region of interest" description="Disordered" evidence="1">
    <location>
        <begin position="1"/>
        <end position="21"/>
    </location>
</feature>
<keyword evidence="3" id="KW-1185">Reference proteome</keyword>
<dbReference type="EMBL" id="MVGT01002065">
    <property type="protein sequence ID" value="OVA09473.1"/>
    <property type="molecule type" value="Genomic_DNA"/>
</dbReference>
<dbReference type="AlphaFoldDB" id="A0A200QG60"/>
<name>A0A200QG60_MACCD</name>
<dbReference type="STRING" id="56857.A0A200QG60"/>
<organism evidence="2 3">
    <name type="scientific">Macleaya cordata</name>
    <name type="common">Five-seeded plume-poppy</name>
    <name type="synonym">Bocconia cordata</name>
    <dbReference type="NCBI Taxonomy" id="56857"/>
    <lineage>
        <taxon>Eukaryota</taxon>
        <taxon>Viridiplantae</taxon>
        <taxon>Streptophyta</taxon>
        <taxon>Embryophyta</taxon>
        <taxon>Tracheophyta</taxon>
        <taxon>Spermatophyta</taxon>
        <taxon>Magnoliopsida</taxon>
        <taxon>Ranunculales</taxon>
        <taxon>Papaveraceae</taxon>
        <taxon>Papaveroideae</taxon>
        <taxon>Macleaya</taxon>
    </lineage>
</organism>
<reference evidence="2 3" key="1">
    <citation type="journal article" date="2017" name="Mol. Plant">
        <title>The Genome of Medicinal Plant Macleaya cordata Provides New Insights into Benzylisoquinoline Alkaloids Metabolism.</title>
        <authorList>
            <person name="Liu X."/>
            <person name="Liu Y."/>
            <person name="Huang P."/>
            <person name="Ma Y."/>
            <person name="Qing Z."/>
            <person name="Tang Q."/>
            <person name="Cao H."/>
            <person name="Cheng P."/>
            <person name="Zheng Y."/>
            <person name="Yuan Z."/>
            <person name="Zhou Y."/>
            <person name="Liu J."/>
            <person name="Tang Z."/>
            <person name="Zhuo Y."/>
            <person name="Zhang Y."/>
            <person name="Yu L."/>
            <person name="Huang J."/>
            <person name="Yang P."/>
            <person name="Peng Q."/>
            <person name="Zhang J."/>
            <person name="Jiang W."/>
            <person name="Zhang Z."/>
            <person name="Lin K."/>
            <person name="Ro D.K."/>
            <person name="Chen X."/>
            <person name="Xiong X."/>
            <person name="Shang Y."/>
            <person name="Huang S."/>
            <person name="Zeng J."/>
        </authorList>
    </citation>
    <scope>NUCLEOTIDE SEQUENCE [LARGE SCALE GENOMIC DNA]</scope>
    <source>
        <strain evidence="3">cv. BLH2017</strain>
        <tissue evidence="2">Root</tissue>
    </source>
</reference>
<dbReference type="InterPro" id="IPR036291">
    <property type="entry name" value="NAD(P)-bd_dom_sf"/>
</dbReference>
<evidence type="ECO:0008006" key="4">
    <source>
        <dbReference type="Google" id="ProtNLM"/>
    </source>
</evidence>
<proteinExistence type="predicted"/>
<dbReference type="Proteomes" id="UP000195402">
    <property type="component" value="Unassembled WGS sequence"/>
</dbReference>
<evidence type="ECO:0000313" key="2">
    <source>
        <dbReference type="EMBL" id="OVA09473.1"/>
    </source>
</evidence>
<dbReference type="SUPFAM" id="SSF51735">
    <property type="entry name" value="NAD(P)-binding Rossmann-fold domains"/>
    <property type="match status" value="1"/>
</dbReference>